<dbReference type="AlphaFoldDB" id="A0A194VYC0"/>
<evidence type="ECO:0000313" key="1">
    <source>
        <dbReference type="EMBL" id="KUI69007.1"/>
    </source>
</evidence>
<dbReference type="OrthoDB" id="10264449at2759"/>
<dbReference type="Gene3D" id="3.10.450.50">
    <property type="match status" value="1"/>
</dbReference>
<name>A0A194VYC0_CYTMA</name>
<protein>
    <recommendedName>
        <fullName evidence="3">SnoaL-like domain-containing protein</fullName>
    </recommendedName>
</protein>
<dbReference type="SMR" id="A0A194VYC0"/>
<evidence type="ECO:0008006" key="3">
    <source>
        <dbReference type="Google" id="ProtNLM"/>
    </source>
</evidence>
<keyword evidence="2" id="KW-1185">Reference proteome</keyword>
<dbReference type="PANTHER" id="PTHR41252:SF1">
    <property type="entry name" value="BLR2505 PROTEIN"/>
    <property type="match status" value="1"/>
</dbReference>
<sequence length="147" mass="16024">MASAIAHAAGYPTKARIRQIFAHLTKGDAAAFYTHVADNVSWTVMGTHALSGHYDSKASFLSTSVARIGAVLEGPMKLQVRSIIGGDEEEWAVIEMVAQSRCKNGMVYDNTYSWSTRWDDGKIVEVRAYLDGLLLNKALSENENAAS</sequence>
<evidence type="ECO:0000313" key="2">
    <source>
        <dbReference type="Proteomes" id="UP000078559"/>
    </source>
</evidence>
<accession>A0A194VYC0</accession>
<gene>
    <name evidence="1" type="ORF">VM1G_04337</name>
</gene>
<dbReference type="InterPro" id="IPR032710">
    <property type="entry name" value="NTF2-like_dom_sf"/>
</dbReference>
<dbReference type="EMBL" id="CM003101">
    <property type="protein sequence ID" value="KUI69007.1"/>
    <property type="molecule type" value="Genomic_DNA"/>
</dbReference>
<organism evidence="1 2">
    <name type="scientific">Cytospora mali</name>
    <name type="common">Apple Valsa canker fungus</name>
    <name type="synonym">Valsa mali</name>
    <dbReference type="NCBI Taxonomy" id="578113"/>
    <lineage>
        <taxon>Eukaryota</taxon>
        <taxon>Fungi</taxon>
        <taxon>Dikarya</taxon>
        <taxon>Ascomycota</taxon>
        <taxon>Pezizomycotina</taxon>
        <taxon>Sordariomycetes</taxon>
        <taxon>Sordariomycetidae</taxon>
        <taxon>Diaporthales</taxon>
        <taxon>Cytosporaceae</taxon>
        <taxon>Cytospora</taxon>
    </lineage>
</organism>
<reference evidence="1" key="1">
    <citation type="submission" date="2014-12" db="EMBL/GenBank/DDBJ databases">
        <title>Genome Sequence of Valsa Canker Pathogens Uncovers a Specific Adaption of Colonization on Woody Bark.</title>
        <authorList>
            <person name="Yin Z."/>
            <person name="Liu H."/>
            <person name="Gao X."/>
            <person name="Li Z."/>
            <person name="Song N."/>
            <person name="Ke X."/>
            <person name="Dai Q."/>
            <person name="Wu Y."/>
            <person name="Sun Y."/>
            <person name="Xu J.-R."/>
            <person name="Kang Z.K."/>
            <person name="Wang L."/>
            <person name="Huang L."/>
        </authorList>
    </citation>
    <scope>NUCLEOTIDE SEQUENCE [LARGE SCALE GENOMIC DNA]</scope>
    <source>
        <strain evidence="1">03-8</strain>
    </source>
</reference>
<dbReference type="SUPFAM" id="SSF54427">
    <property type="entry name" value="NTF2-like"/>
    <property type="match status" value="1"/>
</dbReference>
<dbReference type="PANTHER" id="PTHR41252">
    <property type="entry name" value="BLR2505 PROTEIN"/>
    <property type="match status" value="1"/>
</dbReference>
<dbReference type="Proteomes" id="UP000078559">
    <property type="component" value="Chromosome 4"/>
</dbReference>
<proteinExistence type="predicted"/>